<proteinExistence type="predicted"/>
<comment type="caution">
    <text evidence="1">The sequence shown here is derived from an EMBL/GenBank/DDBJ whole genome shotgun (WGS) entry which is preliminary data.</text>
</comment>
<dbReference type="InterPro" id="IPR043138">
    <property type="entry name" value="GGT_lsub"/>
</dbReference>
<accession>A0A0E9LXQ7</accession>
<evidence type="ECO:0000313" key="1">
    <source>
        <dbReference type="EMBL" id="GAO30088.1"/>
    </source>
</evidence>
<dbReference type="Gene3D" id="1.10.246.130">
    <property type="match status" value="1"/>
</dbReference>
<dbReference type="STRING" id="1236989.JCM15548_12339"/>
<name>A0A0E9LXQ7_9BACT</name>
<reference evidence="1 2" key="1">
    <citation type="journal article" date="2015" name="Microbes Environ.">
        <title>Distribution and evolution of nitrogen fixation genes in the phylum bacteroidetes.</title>
        <authorList>
            <person name="Inoue J."/>
            <person name="Oshima K."/>
            <person name="Suda W."/>
            <person name="Sakamoto M."/>
            <person name="Iino T."/>
            <person name="Noda S."/>
            <person name="Hongoh Y."/>
            <person name="Hattori M."/>
            <person name="Ohkuma M."/>
        </authorList>
    </citation>
    <scope>NUCLEOTIDE SEQUENCE [LARGE SCALE GENOMIC DNA]</scope>
    <source>
        <strain evidence="1">JCM 15548</strain>
    </source>
</reference>
<protein>
    <submittedName>
        <fullName evidence="1">Gamma-glutamyltranspeptidase</fullName>
    </submittedName>
</protein>
<dbReference type="InterPro" id="IPR029055">
    <property type="entry name" value="Ntn_hydrolases_N"/>
</dbReference>
<dbReference type="PANTHER" id="PTHR43881">
    <property type="entry name" value="GAMMA-GLUTAMYLTRANSPEPTIDASE (AFU_ORTHOLOGUE AFUA_4G13580)"/>
    <property type="match status" value="1"/>
</dbReference>
<dbReference type="InterPro" id="IPR043137">
    <property type="entry name" value="GGT_ssub_C"/>
</dbReference>
<dbReference type="Gene3D" id="3.60.20.40">
    <property type="match status" value="1"/>
</dbReference>
<evidence type="ECO:0000313" key="2">
    <source>
        <dbReference type="Proteomes" id="UP000032900"/>
    </source>
</evidence>
<keyword evidence="2" id="KW-1185">Reference proteome</keyword>
<dbReference type="Proteomes" id="UP000032900">
    <property type="component" value="Unassembled WGS sequence"/>
</dbReference>
<dbReference type="SUPFAM" id="SSF56235">
    <property type="entry name" value="N-terminal nucleophile aminohydrolases (Ntn hydrolases)"/>
    <property type="match status" value="1"/>
</dbReference>
<dbReference type="Pfam" id="PF01019">
    <property type="entry name" value="G_glu_transpept"/>
    <property type="match status" value="1"/>
</dbReference>
<gene>
    <name evidence="1" type="ORF">JCM15548_12339</name>
</gene>
<organism evidence="1 2">
    <name type="scientific">Geofilum rubicundum JCM 15548</name>
    <dbReference type="NCBI Taxonomy" id="1236989"/>
    <lineage>
        <taxon>Bacteria</taxon>
        <taxon>Pseudomonadati</taxon>
        <taxon>Bacteroidota</taxon>
        <taxon>Bacteroidia</taxon>
        <taxon>Marinilabiliales</taxon>
        <taxon>Marinilabiliaceae</taxon>
        <taxon>Geofilum</taxon>
    </lineage>
</organism>
<dbReference type="EMBL" id="BAZW01000018">
    <property type="protein sequence ID" value="GAO30088.1"/>
    <property type="molecule type" value="Genomic_DNA"/>
</dbReference>
<dbReference type="PANTHER" id="PTHR43881:SF1">
    <property type="entry name" value="GAMMA-GLUTAMYLTRANSPEPTIDASE (AFU_ORTHOLOGUE AFUA_4G13580)"/>
    <property type="match status" value="1"/>
</dbReference>
<dbReference type="InterPro" id="IPR052896">
    <property type="entry name" value="GGT-like_enzyme"/>
</dbReference>
<dbReference type="AlphaFoldDB" id="A0A0E9LXQ7"/>
<sequence>MQILNILELYDIKAMGFGSIDYLHLFTEAKKLAYEDRAKFYADPDFNQLPIDQLISKEYARERNKLIDMNRSASSYPSGDFGHGETIYLTVADEEGNMVSLIQSNYRGMGSGMTPTGLGFVLQDRGELFSLEEGHFNVYEPGKRPFHTIIPSFITKDGKPWVSFGVMGGGMQPQGHVQMVVNLIDFGMGLQEAGDAPRIQHVKSSEPTGYQMKDGGWINLETGFDYEVIRGLMQKGHQVKYDMGGYGGYQAILWDEKNKVYYGASESRKDGQAAGY</sequence>